<keyword evidence="2" id="KW-1185">Reference proteome</keyword>
<accession>A0A7Z0LX10</accession>
<proteinExistence type="predicted"/>
<dbReference type="EMBL" id="JACCDE010000042">
    <property type="protein sequence ID" value="NYS80139.1"/>
    <property type="molecule type" value="Genomic_DNA"/>
</dbReference>
<dbReference type="AlphaFoldDB" id="A0A7Z0LX10"/>
<protein>
    <submittedName>
        <fullName evidence="1">Uncharacterized protein</fullName>
    </submittedName>
</protein>
<gene>
    <name evidence="1" type="ORF">HZS80_20960</name>
</gene>
<comment type="caution">
    <text evidence="1">The sequence shown here is derived from an EMBL/GenBank/DDBJ whole genome shotgun (WGS) entry which is preliminary data.</text>
</comment>
<dbReference type="RefSeq" id="WP_179917214.1">
    <property type="nucleotide sequence ID" value="NZ_JACCDE010000042.1"/>
</dbReference>
<reference evidence="1 2" key="1">
    <citation type="journal article" date="2003" name="Extremophiles">
        <title>Halomonas glaciei sp. nov. isolated from fast ice of Adelie Land, Antarctica.</title>
        <authorList>
            <person name="Reddy G.S."/>
            <person name="Raghavan P.U."/>
            <person name="Sarita N.B."/>
            <person name="Prakash J.S."/>
            <person name="Nagesh N."/>
            <person name="Delille D."/>
            <person name="Shivaji S."/>
        </authorList>
    </citation>
    <scope>NUCLEOTIDE SEQUENCE [LARGE SCALE GENOMIC DNA]</scope>
    <source>
        <strain evidence="1 2">DD39</strain>
    </source>
</reference>
<evidence type="ECO:0000313" key="1">
    <source>
        <dbReference type="EMBL" id="NYS80139.1"/>
    </source>
</evidence>
<organism evidence="1 2">
    <name type="scientific">Vreelandella glaciei</name>
    <dbReference type="NCBI Taxonomy" id="186761"/>
    <lineage>
        <taxon>Bacteria</taxon>
        <taxon>Pseudomonadati</taxon>
        <taxon>Pseudomonadota</taxon>
        <taxon>Gammaproteobacteria</taxon>
        <taxon>Oceanospirillales</taxon>
        <taxon>Halomonadaceae</taxon>
        <taxon>Vreelandella</taxon>
    </lineage>
</organism>
<evidence type="ECO:0000313" key="2">
    <source>
        <dbReference type="Proteomes" id="UP000526892"/>
    </source>
</evidence>
<name>A0A7Z0LX10_9GAMM</name>
<dbReference type="Proteomes" id="UP000526892">
    <property type="component" value="Unassembled WGS sequence"/>
</dbReference>
<sequence>MATHTISLYSLSALNYKDRQQQEGRLAKLDNVNGIDIVDVFKDFLTANKIDHLHRDEIEKSVFAVESFEVCSSGRCIYGIINAGRYGVPSKIRDSKTGSHKYSKGASDADVTDRFFIFFAPSEKDEAIIALHNVQGHGVKTVLSKGLKEAYRDQTRLNLNFNGLSYDNAAQKWLDAQVKEIVATQYKAPTDLTDALSTLGHAHSDLVLKPKRKHTFGILRRFKDEKPRAISLLEEQSDKVKAIVEVNGRRRTFQISGNAGVPVMTLELDDNLYRLDGSIDFIKMKEWTAQVINELCQSMYHDENGQFICLKS</sequence>